<name>A0A8J6NHD8_9CHLR</name>
<dbReference type="GO" id="GO:0046872">
    <property type="term" value="F:metal ion binding"/>
    <property type="evidence" value="ECO:0007669"/>
    <property type="project" value="UniProtKB-KW"/>
</dbReference>
<evidence type="ECO:0000256" key="4">
    <source>
        <dbReference type="ARBA" id="ARBA00022729"/>
    </source>
</evidence>
<dbReference type="NCBIfam" id="TIGR04315">
    <property type="entry name" value="octaheme_Shew"/>
    <property type="match status" value="1"/>
</dbReference>
<keyword evidence="7" id="KW-0812">Transmembrane</keyword>
<keyword evidence="1" id="KW-0813">Transport</keyword>
<feature type="transmembrane region" description="Helical" evidence="7">
    <location>
        <begin position="7"/>
        <end position="27"/>
    </location>
</feature>
<dbReference type="InterPro" id="IPR036280">
    <property type="entry name" value="Multihaem_cyt_sf"/>
</dbReference>
<dbReference type="GO" id="GO:0016491">
    <property type="term" value="F:oxidoreductase activity"/>
    <property type="evidence" value="ECO:0007669"/>
    <property type="project" value="TreeGrafter"/>
</dbReference>
<dbReference type="InterPro" id="IPR038266">
    <property type="entry name" value="NapC/NirT_cytc_sf"/>
</dbReference>
<dbReference type="InterPro" id="IPR024673">
    <property type="entry name" value="Octahem_Cyt_c"/>
</dbReference>
<reference evidence="8 9" key="1">
    <citation type="submission" date="2020-08" db="EMBL/GenBank/DDBJ databases">
        <title>Bridging the membrane lipid divide: bacteria of the FCB group superphylum have the potential to synthesize archaeal ether lipids.</title>
        <authorList>
            <person name="Villanueva L."/>
            <person name="Von Meijenfeldt F.A.B."/>
            <person name="Westbye A.B."/>
            <person name="Yadav S."/>
            <person name="Hopmans E.C."/>
            <person name="Dutilh B.E."/>
            <person name="Sinninghe Damste J.S."/>
        </authorList>
    </citation>
    <scope>NUCLEOTIDE SEQUENCE [LARGE SCALE GENOMIC DNA]</scope>
    <source>
        <strain evidence="8">NIOZ-UU36</strain>
    </source>
</reference>
<protein>
    <submittedName>
        <fullName evidence="8">Tetrathionate reductase family octaheme c-type cytochrome</fullName>
    </submittedName>
</protein>
<keyword evidence="4" id="KW-0732">Signal</keyword>
<evidence type="ECO:0000313" key="9">
    <source>
        <dbReference type="Proteomes" id="UP000614469"/>
    </source>
</evidence>
<accession>A0A8J6NHD8</accession>
<evidence type="ECO:0000256" key="5">
    <source>
        <dbReference type="ARBA" id="ARBA00022982"/>
    </source>
</evidence>
<comment type="caution">
    <text evidence="8">The sequence shown here is derived from an EMBL/GenBank/DDBJ whole genome shotgun (WGS) entry which is preliminary data.</text>
</comment>
<evidence type="ECO:0000256" key="3">
    <source>
        <dbReference type="ARBA" id="ARBA00022723"/>
    </source>
</evidence>
<keyword evidence="7" id="KW-1133">Transmembrane helix</keyword>
<dbReference type="EMBL" id="JACNJN010000027">
    <property type="protein sequence ID" value="MBC8333830.1"/>
    <property type="molecule type" value="Genomic_DNA"/>
</dbReference>
<dbReference type="Proteomes" id="UP000614469">
    <property type="component" value="Unassembled WGS sequence"/>
</dbReference>
<organism evidence="8 9">
    <name type="scientific">Candidatus Desulfolinea nitratireducens</name>
    <dbReference type="NCBI Taxonomy" id="2841698"/>
    <lineage>
        <taxon>Bacteria</taxon>
        <taxon>Bacillati</taxon>
        <taxon>Chloroflexota</taxon>
        <taxon>Anaerolineae</taxon>
        <taxon>Anaerolineales</taxon>
        <taxon>Anaerolineales incertae sedis</taxon>
        <taxon>Candidatus Desulfolinea</taxon>
    </lineage>
</organism>
<dbReference type="Gene3D" id="1.10.1130.10">
    <property type="entry name" value="Flavocytochrome C3, Chain A"/>
    <property type="match status" value="1"/>
</dbReference>
<proteinExistence type="predicted"/>
<dbReference type="SUPFAM" id="SSF48695">
    <property type="entry name" value="Multiheme cytochromes"/>
    <property type="match status" value="1"/>
</dbReference>
<keyword evidence="5" id="KW-0249">Electron transport</keyword>
<keyword evidence="7" id="KW-0472">Membrane</keyword>
<dbReference type="PIRSF" id="PIRSF039014">
    <property type="entry name" value="OTR_cyc"/>
    <property type="match status" value="1"/>
</dbReference>
<dbReference type="AlphaFoldDB" id="A0A8J6NHD8"/>
<dbReference type="Gene3D" id="1.10.3820.10">
    <property type="entry name" value="Di-heme elbow motif domain"/>
    <property type="match status" value="1"/>
</dbReference>
<evidence type="ECO:0000256" key="7">
    <source>
        <dbReference type="SAM" id="Phobius"/>
    </source>
</evidence>
<dbReference type="PANTHER" id="PTHR35038">
    <property type="entry name" value="DISSIMILATORY SULFITE REDUCTASE SIRA"/>
    <property type="match status" value="1"/>
</dbReference>
<evidence type="ECO:0000256" key="6">
    <source>
        <dbReference type="ARBA" id="ARBA00023004"/>
    </source>
</evidence>
<evidence type="ECO:0000256" key="2">
    <source>
        <dbReference type="ARBA" id="ARBA00022617"/>
    </source>
</evidence>
<dbReference type="InterPro" id="IPR051829">
    <property type="entry name" value="Multiheme_Cytochr_ET"/>
</dbReference>
<evidence type="ECO:0000313" key="8">
    <source>
        <dbReference type="EMBL" id="MBC8333830.1"/>
    </source>
</evidence>
<keyword evidence="3" id="KW-0479">Metal-binding</keyword>
<dbReference type="PANTHER" id="PTHR35038:SF5">
    <property type="entry name" value="CYTOCHROME C-TYPE PROTEIN NRFB"/>
    <property type="match status" value="1"/>
</dbReference>
<keyword evidence="6" id="KW-0408">Iron</keyword>
<sequence>MKKENLVWIMGLFVTLAIIIVPVAYYLPKSSQQENDPWAGLPLHLLHTDHSAIVEGPFETGADVTRACMECHEEEAYEIMKTSHWTWESDPVEVPWREGPVTIGKKNEINNFCIGTQGNQKKCMICHVGYGWEDENFDFQNPDNVDCLACHADSNLYGKGDYGYPLEAVDLLVAAKSVRNPTRENCGACHFDGGGGNAVKHGELNEHLYFPEGNLDVHMGTLDFQCTDCHITENHNILGRLVVDNYQIPAEEQVFCTNCHDLDPHGDERVNAHTRTVACQTCHIPDIGTQEPTKVYWDWSTAGSDTIEENKHTYLKIKGSFEYDTNFTPTYAWFNGNLEYRYLLGDKMDPGQPTMINLPAGNIADPTALIFPFKVHIAKQPYDTVNNHLLQPLTARDDGFWTTFDWDSALEIGAEITGLDYSGEYGFAETWMYWPVTHTVRPASKALTCDHCHGNDSRMDWEALGYFGDPIDWGGRFRETN</sequence>
<keyword evidence="2" id="KW-0349">Heme</keyword>
<dbReference type="Pfam" id="PF11783">
    <property type="entry name" value="Cytochrome_cB"/>
    <property type="match status" value="1"/>
</dbReference>
<evidence type="ECO:0000256" key="1">
    <source>
        <dbReference type="ARBA" id="ARBA00022448"/>
    </source>
</evidence>
<gene>
    <name evidence="8" type="ORF">H8E29_01055</name>
</gene>